<dbReference type="Proteomes" id="UP000198900">
    <property type="component" value="Unassembled WGS sequence"/>
</dbReference>
<name>A0A7Z7BFC8_9BURK</name>
<evidence type="ECO:0000313" key="2">
    <source>
        <dbReference type="Proteomes" id="UP000198900"/>
    </source>
</evidence>
<accession>A0A7Z7BFC8</accession>
<gene>
    <name evidence="1" type="ORF">SAMN04487926_124111</name>
</gene>
<proteinExistence type="predicted"/>
<dbReference type="AlphaFoldDB" id="A0A7Z7BFC8"/>
<evidence type="ECO:0000313" key="1">
    <source>
        <dbReference type="EMBL" id="SDI80387.1"/>
    </source>
</evidence>
<dbReference type="EMBL" id="FNDI01000024">
    <property type="protein sequence ID" value="SDI80387.1"/>
    <property type="molecule type" value="Genomic_DNA"/>
</dbReference>
<dbReference type="PROSITE" id="PS51257">
    <property type="entry name" value="PROKAR_LIPOPROTEIN"/>
    <property type="match status" value="1"/>
</dbReference>
<comment type="caution">
    <text evidence="1">The sequence shown here is derived from an EMBL/GenBank/DDBJ whole genome shotgun (WGS) entry which is preliminary data.</text>
</comment>
<keyword evidence="2" id="KW-1185">Reference proteome</keyword>
<reference evidence="1" key="1">
    <citation type="submission" date="2016-10" db="EMBL/GenBank/DDBJ databases">
        <authorList>
            <person name="Varghese N."/>
            <person name="Submissions S."/>
        </authorList>
    </citation>
    <scope>NUCLEOTIDE SEQUENCE [LARGE SCALE GENOMIC DNA]</scope>
    <source>
        <strain evidence="1">YR281</strain>
    </source>
</reference>
<organism evidence="1 2">
    <name type="scientific">Paraburkholderia steynii</name>
    <dbReference type="NCBI Taxonomy" id="1245441"/>
    <lineage>
        <taxon>Bacteria</taxon>
        <taxon>Pseudomonadati</taxon>
        <taxon>Pseudomonadota</taxon>
        <taxon>Betaproteobacteria</taxon>
        <taxon>Burkholderiales</taxon>
        <taxon>Burkholderiaceae</taxon>
        <taxon>Paraburkholderia</taxon>
    </lineage>
</organism>
<protein>
    <submittedName>
        <fullName evidence="1">Uncharacterized protein</fullName>
    </submittedName>
</protein>
<sequence length="57" mass="6101">MPKVQGVALQTTKKGGQKAALLTTLSVACFAYARSIEYLPGPVTNNSSKPPMMLMFL</sequence>